<dbReference type="OrthoDB" id="413361at2759"/>
<sequence length="184" mass="21400">MYFWIAIYAKNLNLQQLHLWENVKGILILELLDTDLAGSFQSSLDGAKYYLIIVDDYSMIGFIYLLKHKVETERTIRNFVNWVEAKYNAKIAEILSDTGGEYTSNSLEKFLVNKGIKQKLTSSQQSEIAERKNQYLQEMFGLLFLEGEQSNALFTQLTSFIFREKYKHCTANSLLLSILKKFRP</sequence>
<evidence type="ECO:0000256" key="2">
    <source>
        <dbReference type="ARBA" id="ARBA00022723"/>
    </source>
</evidence>
<accession>A0A9Q0Y5F4</accession>
<dbReference type="InterPro" id="IPR039537">
    <property type="entry name" value="Retrotran_Ty1/copia-like"/>
</dbReference>
<dbReference type="InterPro" id="IPR012337">
    <property type="entry name" value="RNaseH-like_sf"/>
</dbReference>
<dbReference type="GO" id="GO:0003676">
    <property type="term" value="F:nucleic acid binding"/>
    <property type="evidence" value="ECO:0007669"/>
    <property type="project" value="InterPro"/>
</dbReference>
<dbReference type="SUPFAM" id="SSF53098">
    <property type="entry name" value="Ribonuclease H-like"/>
    <property type="match status" value="1"/>
</dbReference>
<keyword evidence="4" id="KW-0378">Hydrolase</keyword>
<protein>
    <recommendedName>
        <fullName evidence="10">Integrase catalytic domain-containing protein</fullName>
    </recommendedName>
</protein>
<comment type="caution">
    <text evidence="11">The sequence shown here is derived from an EMBL/GenBank/DDBJ whole genome shotgun (WGS) entry which is preliminary data.</text>
</comment>
<evidence type="ECO:0000256" key="6">
    <source>
        <dbReference type="ARBA" id="ARBA00022908"/>
    </source>
</evidence>
<organism evidence="11 12">
    <name type="scientific">Phrynocephalus forsythii</name>
    <dbReference type="NCBI Taxonomy" id="171643"/>
    <lineage>
        <taxon>Eukaryota</taxon>
        <taxon>Metazoa</taxon>
        <taxon>Chordata</taxon>
        <taxon>Craniata</taxon>
        <taxon>Vertebrata</taxon>
        <taxon>Euteleostomi</taxon>
        <taxon>Lepidosauria</taxon>
        <taxon>Squamata</taxon>
        <taxon>Bifurcata</taxon>
        <taxon>Unidentata</taxon>
        <taxon>Episquamata</taxon>
        <taxon>Toxicofera</taxon>
        <taxon>Iguania</taxon>
        <taxon>Acrodonta</taxon>
        <taxon>Agamidae</taxon>
        <taxon>Agaminae</taxon>
        <taxon>Phrynocephalus</taxon>
    </lineage>
</organism>
<evidence type="ECO:0000256" key="3">
    <source>
        <dbReference type="ARBA" id="ARBA00022759"/>
    </source>
</evidence>
<reference evidence="11" key="1">
    <citation type="journal article" date="2023" name="DNA Res.">
        <title>Chromosome-level genome assembly of Phrynocephalus forsythii using third-generation DNA sequencing and Hi-C analysis.</title>
        <authorList>
            <person name="Qi Y."/>
            <person name="Zhao W."/>
            <person name="Zhao Y."/>
            <person name="Niu C."/>
            <person name="Cao S."/>
            <person name="Zhang Y."/>
        </authorList>
    </citation>
    <scope>NUCLEOTIDE SEQUENCE</scope>
    <source>
        <tissue evidence="11">Muscle</tissue>
    </source>
</reference>
<dbReference type="EMBL" id="JAPFRF010000002">
    <property type="protein sequence ID" value="KAJ7342061.1"/>
    <property type="molecule type" value="Genomic_DNA"/>
</dbReference>
<dbReference type="GO" id="GO:0015074">
    <property type="term" value="P:DNA integration"/>
    <property type="evidence" value="ECO:0007669"/>
    <property type="project" value="UniProtKB-KW"/>
</dbReference>
<keyword evidence="7" id="KW-0695">RNA-directed DNA polymerase</keyword>
<dbReference type="Gene3D" id="3.30.420.10">
    <property type="entry name" value="Ribonuclease H-like superfamily/Ribonuclease H"/>
    <property type="match status" value="1"/>
</dbReference>
<dbReference type="GO" id="GO:0046872">
    <property type="term" value="F:metal ion binding"/>
    <property type="evidence" value="ECO:0007669"/>
    <property type="project" value="UniProtKB-KW"/>
</dbReference>
<keyword evidence="8" id="KW-0548">Nucleotidyltransferase</keyword>
<evidence type="ECO:0000313" key="12">
    <source>
        <dbReference type="Proteomes" id="UP001142489"/>
    </source>
</evidence>
<evidence type="ECO:0000256" key="8">
    <source>
        <dbReference type="ARBA" id="ARBA00022932"/>
    </source>
</evidence>
<dbReference type="InterPro" id="IPR036397">
    <property type="entry name" value="RNaseH_sf"/>
</dbReference>
<evidence type="ECO:0000256" key="1">
    <source>
        <dbReference type="ARBA" id="ARBA00022722"/>
    </source>
</evidence>
<evidence type="ECO:0000256" key="7">
    <source>
        <dbReference type="ARBA" id="ARBA00022918"/>
    </source>
</evidence>
<dbReference type="GO" id="GO:0006310">
    <property type="term" value="P:DNA recombination"/>
    <property type="evidence" value="ECO:0007669"/>
    <property type="project" value="UniProtKB-KW"/>
</dbReference>
<dbReference type="PROSITE" id="PS50994">
    <property type="entry name" value="INTEGRASE"/>
    <property type="match status" value="1"/>
</dbReference>
<dbReference type="PANTHER" id="PTHR42648:SF11">
    <property type="entry name" value="TRANSPOSON TY4-P GAG-POL POLYPROTEIN"/>
    <property type="match status" value="1"/>
</dbReference>
<keyword evidence="8" id="KW-0239">DNA-directed DNA polymerase</keyword>
<evidence type="ECO:0000256" key="5">
    <source>
        <dbReference type="ARBA" id="ARBA00022842"/>
    </source>
</evidence>
<dbReference type="PANTHER" id="PTHR42648">
    <property type="entry name" value="TRANSPOSASE, PUTATIVE-RELATED"/>
    <property type="match status" value="1"/>
</dbReference>
<keyword evidence="5" id="KW-0460">Magnesium</keyword>
<dbReference type="GO" id="GO:0004519">
    <property type="term" value="F:endonuclease activity"/>
    <property type="evidence" value="ECO:0007669"/>
    <property type="project" value="UniProtKB-KW"/>
</dbReference>
<evidence type="ECO:0000259" key="10">
    <source>
        <dbReference type="PROSITE" id="PS50994"/>
    </source>
</evidence>
<keyword evidence="8" id="KW-0808">Transferase</keyword>
<proteinExistence type="predicted"/>
<dbReference type="InterPro" id="IPR001584">
    <property type="entry name" value="Integrase_cat-core"/>
</dbReference>
<keyword evidence="3" id="KW-0255">Endonuclease</keyword>
<keyword evidence="9" id="KW-0233">DNA recombination</keyword>
<keyword evidence="2" id="KW-0479">Metal-binding</keyword>
<feature type="domain" description="Integrase catalytic" evidence="10">
    <location>
        <begin position="24"/>
        <end position="184"/>
    </location>
</feature>
<gene>
    <name evidence="11" type="ORF">JRQ81_008542</name>
</gene>
<keyword evidence="12" id="KW-1185">Reference proteome</keyword>
<dbReference type="Proteomes" id="UP001142489">
    <property type="component" value="Unassembled WGS sequence"/>
</dbReference>
<dbReference type="GO" id="GO:0003887">
    <property type="term" value="F:DNA-directed DNA polymerase activity"/>
    <property type="evidence" value="ECO:0007669"/>
    <property type="project" value="UniProtKB-KW"/>
</dbReference>
<dbReference type="Pfam" id="PF00665">
    <property type="entry name" value="rve"/>
    <property type="match status" value="1"/>
</dbReference>
<dbReference type="AlphaFoldDB" id="A0A9Q0Y5F4"/>
<evidence type="ECO:0000256" key="9">
    <source>
        <dbReference type="ARBA" id="ARBA00023172"/>
    </source>
</evidence>
<dbReference type="GO" id="GO:0003964">
    <property type="term" value="F:RNA-directed DNA polymerase activity"/>
    <property type="evidence" value="ECO:0007669"/>
    <property type="project" value="UniProtKB-KW"/>
</dbReference>
<keyword evidence="6" id="KW-0229">DNA integration</keyword>
<dbReference type="GO" id="GO:0016787">
    <property type="term" value="F:hydrolase activity"/>
    <property type="evidence" value="ECO:0007669"/>
    <property type="project" value="UniProtKB-KW"/>
</dbReference>
<keyword evidence="1" id="KW-0540">Nuclease</keyword>
<name>A0A9Q0Y5F4_9SAUR</name>
<evidence type="ECO:0000313" key="11">
    <source>
        <dbReference type="EMBL" id="KAJ7342061.1"/>
    </source>
</evidence>
<evidence type="ECO:0000256" key="4">
    <source>
        <dbReference type="ARBA" id="ARBA00022801"/>
    </source>
</evidence>